<dbReference type="VEuPathDB" id="FungiDB:BCV72DRAFT_305950"/>
<gene>
    <name evidence="1" type="ORF">BCV72DRAFT_305950</name>
</gene>
<sequence length="157" mass="18078">MIDSKSVHIDAKSFWKLAKQCDNKIKPCQKSGNDLNLWYFNVFDFSKIDYKALESLTSRLKKFANVITTDGYAVSFVFKKTVSIQDEPRREPKAPKDFADIFDDADIWVVDPGISTYLLQLTLQSMDISEQQIWKNTIICVVTILLQENEKDTKSVI</sequence>
<dbReference type="EMBL" id="KV921933">
    <property type="protein sequence ID" value="ORE05926.1"/>
    <property type="molecule type" value="Genomic_DNA"/>
</dbReference>
<dbReference type="Proteomes" id="UP000242414">
    <property type="component" value="Unassembled WGS sequence"/>
</dbReference>
<name>A0A1X0R1R8_RHIZD</name>
<accession>A0A1X0R1R8</accession>
<dbReference type="AlphaFoldDB" id="A0A1X0R1R8"/>
<evidence type="ECO:0000313" key="1">
    <source>
        <dbReference type="EMBL" id="ORE05926.1"/>
    </source>
</evidence>
<proteinExistence type="predicted"/>
<organism evidence="1">
    <name type="scientific">Rhizopus microsporus var. microsporus</name>
    <dbReference type="NCBI Taxonomy" id="86635"/>
    <lineage>
        <taxon>Eukaryota</taxon>
        <taxon>Fungi</taxon>
        <taxon>Fungi incertae sedis</taxon>
        <taxon>Mucoromycota</taxon>
        <taxon>Mucoromycotina</taxon>
        <taxon>Mucoromycetes</taxon>
        <taxon>Mucorales</taxon>
        <taxon>Mucorineae</taxon>
        <taxon>Rhizopodaceae</taxon>
        <taxon>Rhizopus</taxon>
    </lineage>
</organism>
<reference evidence="1" key="1">
    <citation type="journal article" date="2016" name="Proc. Natl. Acad. Sci. U.S.A.">
        <title>Lipid metabolic changes in an early divergent fungus govern the establishment of a mutualistic symbiosis with endobacteria.</title>
        <authorList>
            <person name="Lastovetsky O.A."/>
            <person name="Gaspar M.L."/>
            <person name="Mondo S.J."/>
            <person name="LaButti K.M."/>
            <person name="Sandor L."/>
            <person name="Grigoriev I.V."/>
            <person name="Henry S.A."/>
            <person name="Pawlowska T.E."/>
        </authorList>
    </citation>
    <scope>NUCLEOTIDE SEQUENCE [LARGE SCALE GENOMIC DNA]</scope>
    <source>
        <strain evidence="1">ATCC 52814</strain>
    </source>
</reference>
<protein>
    <submittedName>
        <fullName evidence="1">Uncharacterized protein</fullName>
    </submittedName>
</protein>